<reference evidence="3" key="1">
    <citation type="submission" date="2021-03" db="EMBL/GenBank/DDBJ databases">
        <authorList>
            <person name="Wang G."/>
        </authorList>
    </citation>
    <scope>NUCLEOTIDE SEQUENCE</scope>
    <source>
        <strain evidence="3">KCTC 12899</strain>
    </source>
</reference>
<organism evidence="3 4">
    <name type="scientific">Acanthopleuribacter pedis</name>
    <dbReference type="NCBI Taxonomy" id="442870"/>
    <lineage>
        <taxon>Bacteria</taxon>
        <taxon>Pseudomonadati</taxon>
        <taxon>Acidobacteriota</taxon>
        <taxon>Holophagae</taxon>
        <taxon>Acanthopleuribacterales</taxon>
        <taxon>Acanthopleuribacteraceae</taxon>
        <taxon>Acanthopleuribacter</taxon>
    </lineage>
</organism>
<comment type="caution">
    <text evidence="3">The sequence shown here is derived from an EMBL/GenBank/DDBJ whole genome shotgun (WGS) entry which is preliminary data.</text>
</comment>
<evidence type="ECO:0000259" key="2">
    <source>
        <dbReference type="Pfam" id="PF04389"/>
    </source>
</evidence>
<proteinExistence type="predicted"/>
<evidence type="ECO:0000313" key="4">
    <source>
        <dbReference type="Proteomes" id="UP000664417"/>
    </source>
</evidence>
<protein>
    <submittedName>
        <fullName evidence="3">M20/M25/M40 family metallo-hydrolase</fullName>
    </submittedName>
</protein>
<dbReference type="Gene3D" id="3.40.630.10">
    <property type="entry name" value="Zn peptidases"/>
    <property type="match status" value="1"/>
</dbReference>
<dbReference type="InterPro" id="IPR001261">
    <property type="entry name" value="ArgE/DapE_CS"/>
</dbReference>
<dbReference type="PANTHER" id="PTHR12147:SF26">
    <property type="entry name" value="PEPTIDASE M28 DOMAIN-CONTAINING PROTEIN"/>
    <property type="match status" value="1"/>
</dbReference>
<dbReference type="PROSITE" id="PS00758">
    <property type="entry name" value="ARGE_DAPE_CPG2_1"/>
    <property type="match status" value="1"/>
</dbReference>
<feature type="domain" description="Peptidase M28" evidence="2">
    <location>
        <begin position="85"/>
        <end position="295"/>
    </location>
</feature>
<dbReference type="EMBL" id="JAFREP010000004">
    <property type="protein sequence ID" value="MBO1318094.1"/>
    <property type="molecule type" value="Genomic_DNA"/>
</dbReference>
<dbReference type="GO" id="GO:0006508">
    <property type="term" value="P:proteolysis"/>
    <property type="evidence" value="ECO:0007669"/>
    <property type="project" value="InterPro"/>
</dbReference>
<dbReference type="SUPFAM" id="SSF53187">
    <property type="entry name" value="Zn-dependent exopeptidases"/>
    <property type="match status" value="1"/>
</dbReference>
<gene>
    <name evidence="3" type="ORF">J3U88_06430</name>
</gene>
<evidence type="ECO:0000313" key="3">
    <source>
        <dbReference type="EMBL" id="MBO1318094.1"/>
    </source>
</evidence>
<dbReference type="AlphaFoldDB" id="A0A8J7Q7A2"/>
<dbReference type="InterPro" id="IPR007484">
    <property type="entry name" value="Peptidase_M28"/>
</dbReference>
<sequence>MMFVTQSDRRKPFEPDQEIQRLVATVSRERLEQQLITLAVPRHYHAEQEANHRIGDWLAQELGDLGYRVLFQGSYRNVVALPRLPAETPLVLVGAHYDTVPNCPGADDNGSAVVALMECARVVAGSGSVPPIGFVLFNREEDGLLGSREFVAEYDRDKPYPIREVHILEMLGFCSHEEGSQTLPTGLPMNLPVSDRAEFLAVLSNRHSNRVNDRLMRVAATYCPGFSVLGLKVKLGVEQFFPVLHRSDHAPFWESSIPALMWTDTAEFRNPHYHQPSDTVDTIDFDFLQAGTRLLVARVMEQGSRG</sequence>
<name>A0A8J7Q7A2_9BACT</name>
<dbReference type="GO" id="GO:0008235">
    <property type="term" value="F:metalloexopeptidase activity"/>
    <property type="evidence" value="ECO:0007669"/>
    <property type="project" value="InterPro"/>
</dbReference>
<keyword evidence="1" id="KW-0378">Hydrolase</keyword>
<keyword evidence="4" id="KW-1185">Reference proteome</keyword>
<evidence type="ECO:0000256" key="1">
    <source>
        <dbReference type="ARBA" id="ARBA00022801"/>
    </source>
</evidence>
<dbReference type="Proteomes" id="UP000664417">
    <property type="component" value="Unassembled WGS sequence"/>
</dbReference>
<dbReference type="Pfam" id="PF04389">
    <property type="entry name" value="Peptidase_M28"/>
    <property type="match status" value="1"/>
</dbReference>
<dbReference type="InterPro" id="IPR045175">
    <property type="entry name" value="M28_fam"/>
</dbReference>
<accession>A0A8J7Q7A2</accession>
<dbReference type="PANTHER" id="PTHR12147">
    <property type="entry name" value="METALLOPEPTIDASE M28 FAMILY MEMBER"/>
    <property type="match status" value="1"/>
</dbReference>
<dbReference type="RefSeq" id="WP_207857686.1">
    <property type="nucleotide sequence ID" value="NZ_JAFREP010000004.1"/>
</dbReference>